<gene>
    <name evidence="2" type="ORF">TSPI_03654</name>
</gene>
<dbReference type="PANTHER" id="PTHR33995">
    <property type="entry name" value="PROTEIN CBG18546"/>
    <property type="match status" value="1"/>
</dbReference>
<keyword evidence="1" id="KW-0472">Membrane</keyword>
<sequence>MIEKSIIPHFWRSTFLPFFPLVEFAYMIVALLGSVRCSGEHLNNSTLLLQVDQSFLSNSTENELLQYEAELTAALVRVRQQLEEMEKSVVVVDANATAKALNDSNVVVNNANWTLVPDDDTELYHNVADDEPTPLSVGLVQTFTVSTQILVRDLSNRRKMDRIMLNDFDDIANNATVDTTVDAIINDTTATVENIENDTVILENISLNNNSEHGADLFNESNVNHANVFTSIRNHLNATDLLLQKQQNVLDKFLQNMTNCVQFTKDQLIDELKHRGTYNPDFMAWDVRGVLKFFEKFKENFYDSREEIEQHAVGVEQNLAALEGFVRELELQNCNLRTPDVFAKLYNITMGGMKSSPTVDRSRARRQLLNTNRQTKAGFFRRTKLKYLAQLYKSPRLHDSPSSKLEKRPTFSSNKHIGELHIVPFGCKKRGSSESGFLRLCSSCQAIRRLPDNYFPPFINEVTCDEDKSCLHFSNQPHGSCKQRYLNFDLLKNVGTTECQIWKKVSLNVRVSCECFLDQMSFFAKYV</sequence>
<dbReference type="Proteomes" id="UP001558632">
    <property type="component" value="Unassembled WGS sequence"/>
</dbReference>
<dbReference type="SUPFAM" id="SSF57501">
    <property type="entry name" value="Cystine-knot cytokines"/>
    <property type="match status" value="1"/>
</dbReference>
<comment type="caution">
    <text evidence="2">The sequence shown here is derived from an EMBL/GenBank/DDBJ whole genome shotgun (WGS) entry which is preliminary data.</text>
</comment>
<evidence type="ECO:0000256" key="1">
    <source>
        <dbReference type="SAM" id="Phobius"/>
    </source>
</evidence>
<organism evidence="2 3">
    <name type="scientific">Trichinella spiralis</name>
    <name type="common">Trichina worm</name>
    <dbReference type="NCBI Taxonomy" id="6334"/>
    <lineage>
        <taxon>Eukaryota</taxon>
        <taxon>Metazoa</taxon>
        <taxon>Ecdysozoa</taxon>
        <taxon>Nematoda</taxon>
        <taxon>Enoplea</taxon>
        <taxon>Dorylaimia</taxon>
        <taxon>Trichinellida</taxon>
        <taxon>Trichinellidae</taxon>
        <taxon>Trichinella</taxon>
    </lineage>
</organism>
<dbReference type="EMBL" id="JBEUSY010000170">
    <property type="protein sequence ID" value="KAL1243430.1"/>
    <property type="molecule type" value="Genomic_DNA"/>
</dbReference>
<evidence type="ECO:0000313" key="2">
    <source>
        <dbReference type="EMBL" id="KAL1243430.1"/>
    </source>
</evidence>
<dbReference type="PANTHER" id="PTHR33995:SF7">
    <property type="entry name" value="BURSICON SUBUNIT ALPHA-RELATED"/>
    <property type="match status" value="1"/>
</dbReference>
<proteinExistence type="predicted"/>
<accession>A0ABR3KT82</accession>
<keyword evidence="1" id="KW-1133">Transmembrane helix</keyword>
<keyword evidence="3" id="KW-1185">Reference proteome</keyword>
<evidence type="ECO:0000313" key="3">
    <source>
        <dbReference type="Proteomes" id="UP001558632"/>
    </source>
</evidence>
<reference evidence="2 3" key="1">
    <citation type="submission" date="2024-07" db="EMBL/GenBank/DDBJ databases">
        <title>Enhanced genomic and transcriptomic resources for Trichinella pseudospiralis and T. spiralis underpin the discovery of pronounced molecular differences between stages and species.</title>
        <authorList>
            <person name="Pasi K.K."/>
            <person name="La Rosa G."/>
            <person name="Gomez-Morales M.A."/>
            <person name="Tosini F."/>
            <person name="Sumanam S."/>
            <person name="Young N.D."/>
            <person name="Chang B.C."/>
            <person name="Robin G.B."/>
        </authorList>
    </citation>
    <scope>NUCLEOTIDE SEQUENCE [LARGE SCALE GENOMIC DNA]</scope>
    <source>
        <strain evidence="2">ISS534</strain>
    </source>
</reference>
<feature type="transmembrane region" description="Helical" evidence="1">
    <location>
        <begin position="15"/>
        <end position="35"/>
    </location>
</feature>
<dbReference type="InterPro" id="IPR029034">
    <property type="entry name" value="Cystine-knot_cytokine"/>
</dbReference>
<protein>
    <submittedName>
        <fullName evidence="2">Uncharacterized protein</fullName>
    </submittedName>
</protein>
<keyword evidence="1" id="KW-0812">Transmembrane</keyword>
<name>A0ABR3KT82_TRISP</name>